<reference evidence="4" key="1">
    <citation type="submission" date="2022-12" db="EMBL/GenBank/DDBJ databases">
        <authorList>
            <person name="Webb A."/>
        </authorList>
    </citation>
    <scope>NUCLEOTIDE SEQUENCE</scope>
    <source>
        <strain evidence="4">Pd1</strain>
    </source>
</reference>
<comment type="similarity">
    <text evidence="2">Belongs to the HFCD (homooligomeric flavin containing Cys decarboxylase) superfamily.</text>
</comment>
<comment type="caution">
    <text evidence="4">The sequence shown here is derived from an EMBL/GenBank/DDBJ whole genome shotgun (WGS) entry which is preliminary data.</text>
</comment>
<gene>
    <name evidence="4" type="ORF">PDE001_LOCUS3016</name>
</gene>
<keyword evidence="5" id="KW-1185">Reference proteome</keyword>
<sequence>MNFCRKPRVLLCASGSVATVKVPEIAVRVSETAEVCVVLTKAADFFLQRAKDYDATAWAEFIAATQLSQCEHGNKIKVVHDEDEWKAWNAVGDSVRHIELKDWADVILLAPMSANTLGKLANGLANNLLTCIARSWIMTKPFIFAPAMNTDMWNHPITAKQLRVLNELGYKMIPPMEKKLACGVIGNGGLATVDSIVAFTLKELSHVTLPN</sequence>
<protein>
    <recommendedName>
        <fullName evidence="3">Flavoprotein domain-containing protein</fullName>
    </recommendedName>
</protein>
<evidence type="ECO:0000259" key="3">
    <source>
        <dbReference type="Pfam" id="PF02441"/>
    </source>
</evidence>
<evidence type="ECO:0000256" key="1">
    <source>
        <dbReference type="ARBA" id="ARBA00022993"/>
    </source>
</evidence>
<dbReference type="PANTHER" id="PTHR14359:SF6">
    <property type="entry name" value="PHOSPHOPANTOTHENOYLCYSTEINE DECARBOXYLASE"/>
    <property type="match status" value="1"/>
</dbReference>
<organism evidence="4 5">
    <name type="scientific">Peronospora destructor</name>
    <dbReference type="NCBI Taxonomy" id="86335"/>
    <lineage>
        <taxon>Eukaryota</taxon>
        <taxon>Sar</taxon>
        <taxon>Stramenopiles</taxon>
        <taxon>Oomycota</taxon>
        <taxon>Peronosporomycetes</taxon>
        <taxon>Peronosporales</taxon>
        <taxon>Peronosporaceae</taxon>
        <taxon>Peronospora</taxon>
    </lineage>
</organism>
<evidence type="ECO:0000256" key="2">
    <source>
        <dbReference type="ARBA" id="ARBA00038350"/>
    </source>
</evidence>
<dbReference type="GO" id="GO:0004633">
    <property type="term" value="F:phosphopantothenoylcysteine decarboxylase activity"/>
    <property type="evidence" value="ECO:0007669"/>
    <property type="project" value="TreeGrafter"/>
</dbReference>
<dbReference type="PANTHER" id="PTHR14359">
    <property type="entry name" value="HOMO-OLIGOMERIC FLAVIN CONTAINING CYS DECARBOXYLASE FAMILY"/>
    <property type="match status" value="1"/>
</dbReference>
<dbReference type="Pfam" id="PF02441">
    <property type="entry name" value="Flavoprotein"/>
    <property type="match status" value="1"/>
</dbReference>
<evidence type="ECO:0000313" key="4">
    <source>
        <dbReference type="EMBL" id="CAI5723926.1"/>
    </source>
</evidence>
<dbReference type="GO" id="GO:0071513">
    <property type="term" value="C:phosphopantothenoylcysteine decarboxylase complex"/>
    <property type="evidence" value="ECO:0007669"/>
    <property type="project" value="TreeGrafter"/>
</dbReference>
<dbReference type="Gene3D" id="3.40.50.1950">
    <property type="entry name" value="Flavin prenyltransferase-like"/>
    <property type="match status" value="1"/>
</dbReference>
<accession>A0AAV0TR77</accession>
<dbReference type="InterPro" id="IPR003382">
    <property type="entry name" value="Flavoprotein"/>
</dbReference>
<dbReference type="SUPFAM" id="SSF52507">
    <property type="entry name" value="Homo-oligomeric flavin-containing Cys decarboxylases, HFCD"/>
    <property type="match status" value="1"/>
</dbReference>
<dbReference type="Proteomes" id="UP001162029">
    <property type="component" value="Unassembled WGS sequence"/>
</dbReference>
<dbReference type="GO" id="GO:0010181">
    <property type="term" value="F:FMN binding"/>
    <property type="evidence" value="ECO:0007669"/>
    <property type="project" value="TreeGrafter"/>
</dbReference>
<keyword evidence="1" id="KW-0173">Coenzyme A biosynthesis</keyword>
<name>A0AAV0TR77_9STRA</name>
<dbReference type="InterPro" id="IPR036551">
    <property type="entry name" value="Flavin_trans-like"/>
</dbReference>
<dbReference type="GO" id="GO:0015937">
    <property type="term" value="P:coenzyme A biosynthetic process"/>
    <property type="evidence" value="ECO:0007669"/>
    <property type="project" value="UniProtKB-KW"/>
</dbReference>
<dbReference type="EMBL" id="CANTFM010000522">
    <property type="protein sequence ID" value="CAI5723926.1"/>
    <property type="molecule type" value="Genomic_DNA"/>
</dbReference>
<proteinExistence type="inferred from homology"/>
<evidence type="ECO:0000313" key="5">
    <source>
        <dbReference type="Proteomes" id="UP001162029"/>
    </source>
</evidence>
<feature type="domain" description="Flavoprotein" evidence="3">
    <location>
        <begin position="8"/>
        <end position="198"/>
    </location>
</feature>
<dbReference type="AlphaFoldDB" id="A0AAV0TR77"/>